<name>A0A381XG12_9ZZZZ</name>
<dbReference type="AlphaFoldDB" id="A0A381XG12"/>
<sequence length="34" mass="3796">VKLYDFPIAPSPRKVGIFIAEKGLNIPTTLINLR</sequence>
<feature type="non-terminal residue" evidence="1">
    <location>
        <position position="1"/>
    </location>
</feature>
<dbReference type="EMBL" id="UINC01015048">
    <property type="protein sequence ID" value="SVA63686.1"/>
    <property type="molecule type" value="Genomic_DNA"/>
</dbReference>
<evidence type="ECO:0000313" key="1">
    <source>
        <dbReference type="EMBL" id="SVA63686.1"/>
    </source>
</evidence>
<feature type="non-terminal residue" evidence="1">
    <location>
        <position position="34"/>
    </location>
</feature>
<proteinExistence type="predicted"/>
<reference evidence="1" key="1">
    <citation type="submission" date="2018-05" db="EMBL/GenBank/DDBJ databases">
        <authorList>
            <person name="Lanie J.A."/>
            <person name="Ng W.-L."/>
            <person name="Kazmierczak K.M."/>
            <person name="Andrzejewski T.M."/>
            <person name="Davidsen T.M."/>
            <person name="Wayne K.J."/>
            <person name="Tettelin H."/>
            <person name="Glass J.I."/>
            <person name="Rusch D."/>
            <person name="Podicherti R."/>
            <person name="Tsui H.-C.T."/>
            <person name="Winkler M.E."/>
        </authorList>
    </citation>
    <scope>NUCLEOTIDE SEQUENCE</scope>
</reference>
<protein>
    <submittedName>
        <fullName evidence="1">Uncharacterized protein</fullName>
    </submittedName>
</protein>
<gene>
    <name evidence="1" type="ORF">METZ01_LOCUS116540</name>
</gene>
<organism evidence="1">
    <name type="scientific">marine metagenome</name>
    <dbReference type="NCBI Taxonomy" id="408172"/>
    <lineage>
        <taxon>unclassified sequences</taxon>
        <taxon>metagenomes</taxon>
        <taxon>ecological metagenomes</taxon>
    </lineage>
</organism>
<accession>A0A381XG12</accession>
<dbReference type="Gene3D" id="3.40.30.10">
    <property type="entry name" value="Glutaredoxin"/>
    <property type="match status" value="1"/>
</dbReference>